<dbReference type="SUPFAM" id="SSF58104">
    <property type="entry name" value="Methyl-accepting chemotaxis protein (MCP) signaling domain"/>
    <property type="match status" value="1"/>
</dbReference>
<keyword evidence="12" id="KW-1185">Reference proteome</keyword>
<evidence type="ECO:0000259" key="10">
    <source>
        <dbReference type="PROSITE" id="PS50885"/>
    </source>
</evidence>
<keyword evidence="4 6" id="KW-0807">Transducer</keyword>
<reference evidence="12" key="1">
    <citation type="journal article" date="2019" name="Int. J. Syst. Evol. Microbiol.">
        <title>The Global Catalogue of Microorganisms (GCM) 10K type strain sequencing project: providing services to taxonomists for standard genome sequencing and annotation.</title>
        <authorList>
            <consortium name="The Broad Institute Genomics Platform"/>
            <consortium name="The Broad Institute Genome Sequencing Center for Infectious Disease"/>
            <person name="Wu L."/>
            <person name="Ma J."/>
        </authorList>
    </citation>
    <scope>NUCLEOTIDE SEQUENCE [LARGE SCALE GENOMIC DNA]</scope>
    <source>
        <strain evidence="12">R28</strain>
    </source>
</reference>
<dbReference type="Proteomes" id="UP001597383">
    <property type="component" value="Unassembled WGS sequence"/>
</dbReference>
<keyword evidence="2" id="KW-1003">Cell membrane</keyword>
<accession>A0ABW4VYV1</accession>
<evidence type="ECO:0000256" key="4">
    <source>
        <dbReference type="ARBA" id="ARBA00023224"/>
    </source>
</evidence>
<keyword evidence="3 8" id="KW-0472">Membrane</keyword>
<name>A0ABW4VYV1_9BACI</name>
<dbReference type="PROSITE" id="PS50111">
    <property type="entry name" value="CHEMOTAXIS_TRANSDUC_2"/>
    <property type="match status" value="1"/>
</dbReference>
<feature type="coiled-coil region" evidence="7">
    <location>
        <begin position="480"/>
        <end position="532"/>
    </location>
</feature>
<evidence type="ECO:0000256" key="6">
    <source>
        <dbReference type="PROSITE-ProRule" id="PRU00284"/>
    </source>
</evidence>
<dbReference type="Pfam" id="PF00015">
    <property type="entry name" value="MCPsignal"/>
    <property type="match status" value="1"/>
</dbReference>
<dbReference type="Gene3D" id="1.10.287.950">
    <property type="entry name" value="Methyl-accepting chemotaxis protein"/>
    <property type="match status" value="1"/>
</dbReference>
<feature type="transmembrane region" description="Helical" evidence="8">
    <location>
        <begin position="12"/>
        <end position="35"/>
    </location>
</feature>
<dbReference type="InterPro" id="IPR004090">
    <property type="entry name" value="Chemotax_Me-accpt_rcpt"/>
</dbReference>
<dbReference type="Gene3D" id="6.10.340.10">
    <property type="match status" value="1"/>
</dbReference>
<evidence type="ECO:0000256" key="8">
    <source>
        <dbReference type="SAM" id="Phobius"/>
    </source>
</evidence>
<sequence length="556" mass="61844">MRRSIRDVNLKTRLVFIFSVLLIISIISVGISSYMKAKDITMNTIENRLEREVDLMGYITNNLKFTYVSDDAYFMQQLEISIRSQRDKLLEEGIDSEYFYVTNEDVTPFKVSNESLPDIPESVINQINELKNGSFHQTISGNNYTFTFQEMEELSGIYVLLVPTDSYMGEVNQMAYFTIGVMVASILISTLVILLFVRSISRPLTMLRKTMRKVRDGNFQLSEIQTTIPEITSLHKSYNTMIQHMKTTLHEIKGTSSNLEQTGGELQQSSSGTLASSHDVIEAIQVVKQGAEQTASSSESSVESFKIMNQKVGAMISNMDEVFHSAENMNSSAIRGDKNMTELITTIQTFEQDFEKLTKTIKQVQNNSNAISELVGLIQGIAEQTKLLSLNAAIEAARAGDAGKGFAVVANEVGKLAEQSSVAAVQITDSITNMESMTKSASNEFDNMLVKTNSTLEKSKESKRSNDDLMHQILGVSNDLKGMQVELNDLKHILPGLEKETISFLSVSQETLASAEEMLASSENQVQQMEATHDIGLKLIQASKSLANHTKQFKID</sequence>
<dbReference type="RefSeq" id="WP_377555239.1">
    <property type="nucleotide sequence ID" value="NZ_JBHUHQ010000009.1"/>
</dbReference>
<evidence type="ECO:0000256" key="5">
    <source>
        <dbReference type="ARBA" id="ARBA00029447"/>
    </source>
</evidence>
<feature type="domain" description="HAMP" evidence="10">
    <location>
        <begin position="198"/>
        <end position="250"/>
    </location>
</feature>
<comment type="similarity">
    <text evidence="5">Belongs to the methyl-accepting chemotaxis (MCP) protein family.</text>
</comment>
<dbReference type="PRINTS" id="PR00260">
    <property type="entry name" value="CHEMTRNSDUCR"/>
</dbReference>
<keyword evidence="8" id="KW-0812">Transmembrane</keyword>
<dbReference type="SMART" id="SM00283">
    <property type="entry name" value="MA"/>
    <property type="match status" value="1"/>
</dbReference>
<dbReference type="EMBL" id="JBHUHQ010000009">
    <property type="protein sequence ID" value="MFD2043513.1"/>
    <property type="molecule type" value="Genomic_DNA"/>
</dbReference>
<dbReference type="InterPro" id="IPR003660">
    <property type="entry name" value="HAMP_dom"/>
</dbReference>
<gene>
    <name evidence="11" type="ORF">ACFSJF_04395</name>
</gene>
<evidence type="ECO:0000256" key="3">
    <source>
        <dbReference type="ARBA" id="ARBA00023136"/>
    </source>
</evidence>
<dbReference type="InterPro" id="IPR004089">
    <property type="entry name" value="MCPsignal_dom"/>
</dbReference>
<dbReference type="SMART" id="SM00304">
    <property type="entry name" value="HAMP"/>
    <property type="match status" value="1"/>
</dbReference>
<comment type="subcellular location">
    <subcellularLocation>
        <location evidence="1">Cell membrane</location>
    </subcellularLocation>
</comment>
<dbReference type="PROSITE" id="PS50885">
    <property type="entry name" value="HAMP"/>
    <property type="match status" value="1"/>
</dbReference>
<keyword evidence="7" id="KW-0175">Coiled coil</keyword>
<evidence type="ECO:0000256" key="7">
    <source>
        <dbReference type="SAM" id="Coils"/>
    </source>
</evidence>
<feature type="transmembrane region" description="Helical" evidence="8">
    <location>
        <begin position="174"/>
        <end position="197"/>
    </location>
</feature>
<evidence type="ECO:0000259" key="9">
    <source>
        <dbReference type="PROSITE" id="PS50111"/>
    </source>
</evidence>
<comment type="caution">
    <text evidence="11">The sequence shown here is derived from an EMBL/GenBank/DDBJ whole genome shotgun (WGS) entry which is preliminary data.</text>
</comment>
<evidence type="ECO:0000313" key="11">
    <source>
        <dbReference type="EMBL" id="MFD2043513.1"/>
    </source>
</evidence>
<evidence type="ECO:0000256" key="1">
    <source>
        <dbReference type="ARBA" id="ARBA00004236"/>
    </source>
</evidence>
<evidence type="ECO:0000313" key="12">
    <source>
        <dbReference type="Proteomes" id="UP001597383"/>
    </source>
</evidence>
<evidence type="ECO:0000256" key="2">
    <source>
        <dbReference type="ARBA" id="ARBA00022475"/>
    </source>
</evidence>
<protein>
    <submittedName>
        <fullName evidence="11">Methyl-accepting chemotaxis protein</fullName>
    </submittedName>
</protein>
<dbReference type="PANTHER" id="PTHR32089:SF112">
    <property type="entry name" value="LYSOZYME-LIKE PROTEIN-RELATED"/>
    <property type="match status" value="1"/>
</dbReference>
<feature type="domain" description="Methyl-accepting transducer" evidence="9">
    <location>
        <begin position="269"/>
        <end position="526"/>
    </location>
</feature>
<organism evidence="11 12">
    <name type="scientific">Ornithinibacillus salinisoli</name>
    <dbReference type="NCBI Taxonomy" id="1848459"/>
    <lineage>
        <taxon>Bacteria</taxon>
        <taxon>Bacillati</taxon>
        <taxon>Bacillota</taxon>
        <taxon>Bacilli</taxon>
        <taxon>Bacillales</taxon>
        <taxon>Bacillaceae</taxon>
        <taxon>Ornithinibacillus</taxon>
    </lineage>
</organism>
<keyword evidence="8" id="KW-1133">Transmembrane helix</keyword>
<proteinExistence type="inferred from homology"/>
<dbReference type="PANTHER" id="PTHR32089">
    <property type="entry name" value="METHYL-ACCEPTING CHEMOTAXIS PROTEIN MCPB"/>
    <property type="match status" value="1"/>
</dbReference>